<dbReference type="EMBL" id="JAPESX010000706">
    <property type="protein sequence ID" value="KAJ8120054.1"/>
    <property type="molecule type" value="Genomic_DNA"/>
</dbReference>
<reference evidence="1" key="1">
    <citation type="submission" date="2022-11" db="EMBL/GenBank/DDBJ databases">
        <title>Genome Sequence of Nemania bipapillata.</title>
        <authorList>
            <person name="Buettner E."/>
        </authorList>
    </citation>
    <scope>NUCLEOTIDE SEQUENCE</scope>
    <source>
        <strain evidence="1">CP14</strain>
    </source>
</reference>
<accession>A0ACC2IY65</accession>
<dbReference type="Proteomes" id="UP001153334">
    <property type="component" value="Unassembled WGS sequence"/>
</dbReference>
<comment type="caution">
    <text evidence="1">The sequence shown here is derived from an EMBL/GenBank/DDBJ whole genome shotgun (WGS) entry which is preliminary data.</text>
</comment>
<protein>
    <submittedName>
        <fullName evidence="1">Uncharacterized protein</fullName>
    </submittedName>
</protein>
<gene>
    <name evidence="1" type="ORF">ONZ43_g3141</name>
</gene>
<keyword evidence="2" id="KW-1185">Reference proteome</keyword>
<organism evidence="1 2">
    <name type="scientific">Nemania bipapillata</name>
    <dbReference type="NCBI Taxonomy" id="110536"/>
    <lineage>
        <taxon>Eukaryota</taxon>
        <taxon>Fungi</taxon>
        <taxon>Dikarya</taxon>
        <taxon>Ascomycota</taxon>
        <taxon>Pezizomycotina</taxon>
        <taxon>Sordariomycetes</taxon>
        <taxon>Xylariomycetidae</taxon>
        <taxon>Xylariales</taxon>
        <taxon>Xylariaceae</taxon>
        <taxon>Nemania</taxon>
    </lineage>
</organism>
<name>A0ACC2IY65_9PEZI</name>
<evidence type="ECO:0000313" key="1">
    <source>
        <dbReference type="EMBL" id="KAJ8120054.1"/>
    </source>
</evidence>
<sequence length="426" mass="47493">MAPPLPEGNRQHGPSPLLPGEAALISDCLNMSDWTQFESDAGTDDSSDMSSWVVDISSDESGRLAGESSSWEDLRSSPCSEDQGLSLTATEAPQAPLELDPLENAVVARHGNGNFGQRDVKFVDYFWTDDITQTKSIEIRWNLPGGHLIDLPLLKTTWGRVVEVELPPYACDNTTTVISEVGHFLDQGNTAIISKYKSTIIDLALRIRSGSYCSQGWGSITGPESLGINAVDFNEFGECGYAAYDRGKDVPLPLSIDHQFDVALLLIIKKHQDKLVKTLSKMIKVKGQKPWYEIFLAVFVMLSNLEYVHTGSYTFYEALKQTKFQSSVYSLAREMIDEFTYSAENILYHFCHILKGKLGFKMARENMSELKNRQGLDDESVTYITTVLELLPKTRTIMGDPVPPPPGQLVPPDGRWLIRLFDRIKG</sequence>
<proteinExistence type="predicted"/>
<evidence type="ECO:0000313" key="2">
    <source>
        <dbReference type="Proteomes" id="UP001153334"/>
    </source>
</evidence>